<sequence length="567" mass="59347">MPEALPLSVAPAGAPAEAALFGGNVLAPRGEMTGDGSYAEAIEALGVTGLRYPGGSLTEYYFDLGNPDAATATHAVTGAETGFIPISEFMAYAGEAGHAVTIVLPTRDQLSEDMDATGNRLPQIDEEELRDFVHDLASGVYGEAEIAALEIGNEYWGSGEMTAVEYGRLAAQMAEIVADELALVAEVQGIDTSEIRVLAQMGQNYGSSSLSDDYAGWRAEDIIADLSASYPGAGLGSGNIRGNGEVNWSEVTNALVRMGFETEEQQEALDGVIAHVYARGEEDGRAYDLDVIRNSWLEQEGFGHLEVHVTEWNLKSSENIDPHTGYGLLQAQEMLEIVEDFLEAGVDQAHVWPLIQNTPNALSTGHAYGGSTVAGEMFAMMSAEIPGKTLLDFTPGDGSGTEADLPDVEVHGFAGGGDLLFYVTSQSGAGSVTDLDLSGLVTGFGSMEITRLGVAAGADAGDARAAPVLESLDPEEVYRDGLLEADLAPHEILQVVIRDVTPSEAFAPLLATLEGEEAEDPDLPVLDPPEDEADAEIPDGGDGGEDSGWGAVAMLLALLPLAGLLAG</sequence>
<dbReference type="AlphaFoldDB" id="A0AAU8AQI3"/>
<dbReference type="EMBL" id="CP123386">
    <property type="protein sequence ID" value="XCC96894.1"/>
    <property type="molecule type" value="Genomic_DNA"/>
</dbReference>
<name>A0AAU8AQI3_9RHOB</name>
<reference evidence="2" key="1">
    <citation type="submission" date="2023-02" db="EMBL/GenBank/DDBJ databases">
        <title>Description and genomic characterization of Salipiger bruguierae sp. nov., isolated from the sediment of mangrove plant Bruguiera sexangula.</title>
        <authorList>
            <person name="Long M."/>
        </authorList>
    </citation>
    <scope>NUCLEOTIDE SEQUENCE</scope>
    <source>
        <strain evidence="2">H15</strain>
        <plasmid evidence="2">unnamed1</plasmid>
    </source>
</reference>
<keyword evidence="2" id="KW-0614">Plasmid</keyword>
<proteinExistence type="predicted"/>
<evidence type="ECO:0000313" key="2">
    <source>
        <dbReference type="EMBL" id="XCC96894.1"/>
    </source>
</evidence>
<protein>
    <submittedName>
        <fullName evidence="2">Type I secretion protein</fullName>
    </submittedName>
</protein>
<feature type="region of interest" description="Disordered" evidence="1">
    <location>
        <begin position="513"/>
        <end position="546"/>
    </location>
</feature>
<feature type="compositionally biased region" description="Acidic residues" evidence="1">
    <location>
        <begin position="514"/>
        <end position="545"/>
    </location>
</feature>
<geneLocation type="plasmid" evidence="2">
    <name>unnamed1</name>
</geneLocation>
<dbReference type="SUPFAM" id="SSF51445">
    <property type="entry name" value="(Trans)glycosidases"/>
    <property type="match status" value="1"/>
</dbReference>
<dbReference type="InterPro" id="IPR017853">
    <property type="entry name" value="GH"/>
</dbReference>
<accession>A0AAU8AQI3</accession>
<organism evidence="2">
    <name type="scientific">Alloyangia sp. H15</name>
    <dbReference type="NCBI Taxonomy" id="3029062"/>
    <lineage>
        <taxon>Bacteria</taxon>
        <taxon>Pseudomonadati</taxon>
        <taxon>Pseudomonadota</taxon>
        <taxon>Alphaproteobacteria</taxon>
        <taxon>Rhodobacterales</taxon>
        <taxon>Roseobacteraceae</taxon>
        <taxon>Alloyangia</taxon>
    </lineage>
</organism>
<dbReference type="RefSeq" id="WP_353475785.1">
    <property type="nucleotide sequence ID" value="NZ_CP123386.1"/>
</dbReference>
<gene>
    <name evidence="2" type="ORF">PVT71_22660</name>
</gene>
<evidence type="ECO:0000256" key="1">
    <source>
        <dbReference type="SAM" id="MobiDB-lite"/>
    </source>
</evidence>
<dbReference type="Gene3D" id="3.20.20.80">
    <property type="entry name" value="Glycosidases"/>
    <property type="match status" value="1"/>
</dbReference>